<comment type="caution">
    <text evidence="2">The sequence shown here is derived from an EMBL/GenBank/DDBJ whole genome shotgun (WGS) entry which is preliminary data.</text>
</comment>
<reference evidence="2 3" key="1">
    <citation type="submission" date="2024-09" db="EMBL/GenBank/DDBJ databases">
        <title>Chromosome-scale assembly of Riccia sorocarpa.</title>
        <authorList>
            <person name="Paukszto L."/>
        </authorList>
    </citation>
    <scope>NUCLEOTIDE SEQUENCE [LARGE SCALE GENOMIC DNA]</scope>
    <source>
        <strain evidence="2">LP-2024</strain>
        <tissue evidence="2">Aerial parts of the thallus</tissue>
    </source>
</reference>
<dbReference type="Gene3D" id="2.60.120.330">
    <property type="entry name" value="B-lactam Antibiotic, Isopenicillin N Synthase, Chain"/>
    <property type="match status" value="1"/>
</dbReference>
<feature type="compositionally biased region" description="Acidic residues" evidence="1">
    <location>
        <begin position="152"/>
        <end position="170"/>
    </location>
</feature>
<dbReference type="Proteomes" id="UP001633002">
    <property type="component" value="Unassembled WGS sequence"/>
</dbReference>
<organism evidence="2 3">
    <name type="scientific">Riccia sorocarpa</name>
    <dbReference type="NCBI Taxonomy" id="122646"/>
    <lineage>
        <taxon>Eukaryota</taxon>
        <taxon>Viridiplantae</taxon>
        <taxon>Streptophyta</taxon>
        <taxon>Embryophyta</taxon>
        <taxon>Marchantiophyta</taxon>
        <taxon>Marchantiopsida</taxon>
        <taxon>Marchantiidae</taxon>
        <taxon>Marchantiales</taxon>
        <taxon>Ricciaceae</taxon>
        <taxon>Riccia</taxon>
    </lineage>
</organism>
<dbReference type="InterPro" id="IPR027443">
    <property type="entry name" value="IPNS-like_sf"/>
</dbReference>
<dbReference type="PANTHER" id="PTHR33246:SF51">
    <property type="entry name" value="MYB_SANT-LIKE DOMAIN-CONTAINING PROTEIN"/>
    <property type="match status" value="1"/>
</dbReference>
<dbReference type="PANTHER" id="PTHR33246">
    <property type="entry name" value="CCHC-TYPE DOMAIN-CONTAINING PROTEIN"/>
    <property type="match status" value="1"/>
</dbReference>
<accession>A0ABD3GJ35</accession>
<proteinExistence type="predicted"/>
<dbReference type="EMBL" id="JBJQOH010000007">
    <property type="protein sequence ID" value="KAL3679213.1"/>
    <property type="molecule type" value="Genomic_DNA"/>
</dbReference>
<dbReference type="AlphaFoldDB" id="A0ABD3GJ35"/>
<feature type="region of interest" description="Disordered" evidence="1">
    <location>
        <begin position="242"/>
        <end position="297"/>
    </location>
</feature>
<gene>
    <name evidence="2" type="ORF">R1sor_022169</name>
</gene>
<protein>
    <submittedName>
        <fullName evidence="2">Uncharacterized protein</fullName>
    </submittedName>
</protein>
<evidence type="ECO:0000313" key="3">
    <source>
        <dbReference type="Proteomes" id="UP001633002"/>
    </source>
</evidence>
<name>A0ABD3GJ35_9MARC</name>
<keyword evidence="3" id="KW-1185">Reference proteome</keyword>
<feature type="region of interest" description="Disordered" evidence="1">
    <location>
        <begin position="140"/>
        <end position="171"/>
    </location>
</feature>
<evidence type="ECO:0000313" key="2">
    <source>
        <dbReference type="EMBL" id="KAL3679213.1"/>
    </source>
</evidence>
<sequence>MIREDYEAVVAYIEIPENFRQVMGGGRKTPVGGKCMSKAQAFNIMAAHLRNVDGFPDVTGEEMKKRFDRYVSMYKKAKGFKESTGRGLSEKELEKGMTIEEKVEKICPHFASMHAILGQRANIAPPAEESCGLPNADVDWLGLDSQPPPENCETEGGENDEELSEEDADSAAEGLTAVGAENIFTPCENSTPRSSINLVDLEYGSDEDGEEKETNNFMYEDFNEGEDYHTTEKEDVQIPDIETSGVEETPAMGQDRVNGRGRRHNNNVQRQVSADGVTAEEDSRNGSSRVKKNAGKEDSTNIMSLYEEGLRNKLEFRKAFIEYRGIREFFDLPLSEKVQFLGSQSDTSSPRYGRTRRGTTGLQSWRDQFHHRIPPLNPKELQTWPDKPEAYRETVLGSTKEIQKLWNVFFDLLAEGYNLEPRYFQSLMGAVENSDELDASMLAAYYPRCPQADLAS</sequence>
<dbReference type="SUPFAM" id="SSF51197">
    <property type="entry name" value="Clavaminate synthase-like"/>
    <property type="match status" value="1"/>
</dbReference>
<evidence type="ECO:0000256" key="1">
    <source>
        <dbReference type="SAM" id="MobiDB-lite"/>
    </source>
</evidence>